<comment type="caution">
    <text evidence="1">The sequence shown here is derived from an EMBL/GenBank/DDBJ whole genome shotgun (WGS) entry which is preliminary data.</text>
</comment>
<sequence length="200" mass="22862">HIDLVVANLNLSNDYNRRLVMRLGIRDSFNSPDAPIQKALKSFNENIGYDFSIDIAWIDLWNDLQGKYTDKSTFVPSIADSVITFLKRLEALLDTSQDFQEIFLEKIERMRKAIFVKIHDKSTPTIEIVRGELLTLFLPKNAAPDYRTISSQIGKDIEEAFRDKSKVERPSQGASEDLLKDDFVDISPTRIKPPVKSSSR</sequence>
<dbReference type="EMBL" id="CAJVPT010063304">
    <property type="protein sequence ID" value="CAG8768391.1"/>
    <property type="molecule type" value="Genomic_DNA"/>
</dbReference>
<proteinExistence type="predicted"/>
<dbReference type="Proteomes" id="UP000789525">
    <property type="component" value="Unassembled WGS sequence"/>
</dbReference>
<reference evidence="1" key="1">
    <citation type="submission" date="2021-06" db="EMBL/GenBank/DDBJ databases">
        <authorList>
            <person name="Kallberg Y."/>
            <person name="Tangrot J."/>
            <person name="Rosling A."/>
        </authorList>
    </citation>
    <scope>NUCLEOTIDE SEQUENCE</scope>
    <source>
        <strain evidence="1">CL356</strain>
    </source>
</reference>
<organism evidence="1 2">
    <name type="scientific">Acaulospora colombiana</name>
    <dbReference type="NCBI Taxonomy" id="27376"/>
    <lineage>
        <taxon>Eukaryota</taxon>
        <taxon>Fungi</taxon>
        <taxon>Fungi incertae sedis</taxon>
        <taxon>Mucoromycota</taxon>
        <taxon>Glomeromycotina</taxon>
        <taxon>Glomeromycetes</taxon>
        <taxon>Diversisporales</taxon>
        <taxon>Acaulosporaceae</taxon>
        <taxon>Acaulospora</taxon>
    </lineage>
</organism>
<feature type="non-terminal residue" evidence="1">
    <location>
        <position position="200"/>
    </location>
</feature>
<evidence type="ECO:0000313" key="1">
    <source>
        <dbReference type="EMBL" id="CAG8768391.1"/>
    </source>
</evidence>
<keyword evidence="2" id="KW-1185">Reference proteome</keyword>
<feature type="non-terminal residue" evidence="1">
    <location>
        <position position="1"/>
    </location>
</feature>
<protein>
    <submittedName>
        <fullName evidence="1">10654_t:CDS:1</fullName>
    </submittedName>
</protein>
<name>A0ACA9QXS6_9GLOM</name>
<gene>
    <name evidence="1" type="ORF">ACOLOM_LOCUS13610</name>
</gene>
<accession>A0ACA9QXS6</accession>
<evidence type="ECO:0000313" key="2">
    <source>
        <dbReference type="Proteomes" id="UP000789525"/>
    </source>
</evidence>